<keyword evidence="1" id="KW-0812">Transmembrane</keyword>
<dbReference type="Proteomes" id="UP001063698">
    <property type="component" value="Chromosome"/>
</dbReference>
<keyword evidence="1" id="KW-0472">Membrane</keyword>
<reference evidence="2" key="1">
    <citation type="submission" date="2013-11" db="EMBL/GenBank/DDBJ databases">
        <title>Comparative genomics of Ignicoccus.</title>
        <authorList>
            <person name="Podar M."/>
        </authorList>
    </citation>
    <scope>NUCLEOTIDE SEQUENCE</scope>
    <source>
        <strain evidence="2">DSM 13166</strain>
    </source>
</reference>
<dbReference type="AlphaFoldDB" id="A0A977KBI4"/>
<keyword evidence="1" id="KW-1133">Transmembrane helix</keyword>
<accession>A0A977KBI4</accession>
<feature type="transmembrane region" description="Helical" evidence="1">
    <location>
        <begin position="319"/>
        <end position="337"/>
    </location>
</feature>
<evidence type="ECO:0000313" key="3">
    <source>
        <dbReference type="Proteomes" id="UP001063698"/>
    </source>
</evidence>
<dbReference type="EMBL" id="CP006868">
    <property type="protein sequence ID" value="UXD22583.1"/>
    <property type="molecule type" value="Genomic_DNA"/>
</dbReference>
<evidence type="ECO:0000313" key="2">
    <source>
        <dbReference type="EMBL" id="UXD22583.1"/>
    </source>
</evidence>
<evidence type="ECO:0000256" key="1">
    <source>
        <dbReference type="SAM" id="Phobius"/>
    </source>
</evidence>
<keyword evidence="3" id="KW-1185">Reference proteome</keyword>
<name>A0A977KBI4_9CREN</name>
<gene>
    <name evidence="2" type="ORF">IPA_06445</name>
</gene>
<sequence length="338" mass="37284">MRALLILSVLIAIALACVSLSVNEIRSGNTVEVKVSYFSYCSGKLRIEIFFGSNVYSVSGMGKFEGRKLIIDTQTFPGDFGGLSAYFAGPPELTILVYLNGELLTKRVVGKCLDFQASLSSPSSEFLGFSVPKGVKAIGITIINHCEDPLKVKVTVEGGKPMKKVPASRCILYKKKVELVKVCEEVKCSKWTVGKQVCSEREGFCKLVYDKLIDAWVSKCEYKCLKRSPIYYCLSHSCSKWGWEPRITGECIKASKTFLVSQLPIKGSSFSGEILLGPKGVKSLNVFFEGGKNFDVKVDGSIISLKEKKVSYAVSRIEWVPTLISLMIIAIALWRFLG</sequence>
<proteinExistence type="predicted"/>
<organism evidence="2 3">
    <name type="scientific">Ignicoccus pacificus DSM 13166</name>
    <dbReference type="NCBI Taxonomy" id="940294"/>
    <lineage>
        <taxon>Archaea</taxon>
        <taxon>Thermoproteota</taxon>
        <taxon>Thermoprotei</taxon>
        <taxon>Desulfurococcales</taxon>
        <taxon>Desulfurococcaceae</taxon>
        <taxon>Ignicoccus</taxon>
    </lineage>
</organism>
<protein>
    <submittedName>
        <fullName evidence="2">Uncharacterized protein</fullName>
    </submittedName>
</protein>
<dbReference type="KEGG" id="ipc:IPA_06445"/>